<feature type="transmembrane region" description="Helical" evidence="2">
    <location>
        <begin position="675"/>
        <end position="697"/>
    </location>
</feature>
<gene>
    <name evidence="3" type="ORF">KH265_03550</name>
</gene>
<feature type="transmembrane region" description="Helical" evidence="2">
    <location>
        <begin position="227"/>
        <end position="245"/>
    </location>
</feature>
<sequence>MDRQLVKGSSLPSDEQRALLEYASRHPESTLHSTGRRHDVAVLLIHGIGYQNFGETLDYFGKPMAHSLKTLATMASATAPDTGADAGSDTVGDSEAAARGSVTLIPDGDTQPPSAEVTSRSEHRELSYALTLEYVRTPEAPETLEVPESPKASETPEGPETADEPSAPSLHARISEGLRAQERRLQERFNASRSSRPERPERSVVRRSILLQEGFWRPKHYRPLRDHLPWLVSVLPLFLMFCLYYERPGRCWTDRVGQLLRSIVRFVNVAGWLVLAVVTVVTMRDAFVTSLGTSYGLLTALVAVLSLGILGWVLVRRARELWALVKAIPTQLIQTATSPESRDLERIYARLDRQLDLLAARSDAPGIIAHSQGGYLGYELLRRRAKAGKKPLRFFYGVGNAVVPISIIASDRNDIPVPLDSSGGFRNRLTLLALGVVAGFAWVQEALLLVGPYASLLRHMMLIPLTLGVVTVVFAVLSAVKVRGRIAQGAGAGSAVWNAYGTRSLVKWLIPTLFVHGVFMMFASLMLVLAYLSGQVRGPASTALGVAFWCVVMLVIAGSVRSCCHLFVRAYAPSLQEMNVADHCEIAARGDSIGRSNITQPTDVQVTFVTLPGPSVSSHMQYFDASSPVPLMLSHRLLPHVLPADTHLLEGVRDIGAEFNCAFARAKKIARAVHYSLYAGLTALFVVLLNAASLLHVSEQVGLDVSGLESAGFERAAADARYLSERVDSPGGGLVVLAVLFAVEVLLVVVLSPVTQRWFQRFMVAKIDRALARENAVGGVDDELSASRPDAG</sequence>
<feature type="region of interest" description="Disordered" evidence="1">
    <location>
        <begin position="102"/>
        <end position="123"/>
    </location>
</feature>
<dbReference type="AlphaFoldDB" id="A0A943TAJ1"/>
<feature type="transmembrane region" description="Helical" evidence="2">
    <location>
        <begin position="429"/>
        <end position="450"/>
    </location>
</feature>
<comment type="caution">
    <text evidence="3">The sequence shown here is derived from an EMBL/GenBank/DDBJ whole genome shotgun (WGS) entry which is preliminary data.</text>
</comment>
<keyword evidence="2" id="KW-1133">Transmembrane helix</keyword>
<dbReference type="RefSeq" id="WP_303952355.1">
    <property type="nucleotide sequence ID" value="NZ_JAGZXI010000004.1"/>
</dbReference>
<feature type="transmembrane region" description="Helical" evidence="2">
    <location>
        <begin position="732"/>
        <end position="754"/>
    </location>
</feature>
<evidence type="ECO:0000256" key="2">
    <source>
        <dbReference type="SAM" id="Phobius"/>
    </source>
</evidence>
<protein>
    <submittedName>
        <fullName evidence="3">Aconitase</fullName>
    </submittedName>
</protein>
<reference evidence="3" key="1">
    <citation type="submission" date="2021-02" db="EMBL/GenBank/DDBJ databases">
        <title>Infant gut strain persistence is associated with maternal origin, phylogeny, and functional potential including surface adhesion and iron acquisition.</title>
        <authorList>
            <person name="Lou Y.C."/>
        </authorList>
    </citation>
    <scope>NUCLEOTIDE SEQUENCE</scope>
    <source>
        <strain evidence="3">L1_008_092G1_dasL1_008_092G1_concoct_16</strain>
    </source>
</reference>
<name>A0A943TAJ1_9MICC</name>
<keyword evidence="2" id="KW-0812">Transmembrane</keyword>
<keyword evidence="2" id="KW-0472">Membrane</keyword>
<accession>A0A943TAJ1</accession>
<feature type="transmembrane region" description="Helical" evidence="2">
    <location>
        <begin position="546"/>
        <end position="568"/>
    </location>
</feature>
<feature type="transmembrane region" description="Helical" evidence="2">
    <location>
        <begin position="295"/>
        <end position="315"/>
    </location>
</feature>
<organism evidence="3 4">
    <name type="scientific">Rothia mucilaginosa</name>
    <dbReference type="NCBI Taxonomy" id="43675"/>
    <lineage>
        <taxon>Bacteria</taxon>
        <taxon>Bacillati</taxon>
        <taxon>Actinomycetota</taxon>
        <taxon>Actinomycetes</taxon>
        <taxon>Micrococcales</taxon>
        <taxon>Micrococcaceae</taxon>
        <taxon>Rothia</taxon>
    </lineage>
</organism>
<evidence type="ECO:0000256" key="1">
    <source>
        <dbReference type="SAM" id="MobiDB-lite"/>
    </source>
</evidence>
<feature type="transmembrane region" description="Helical" evidence="2">
    <location>
        <begin position="462"/>
        <end position="480"/>
    </location>
</feature>
<feature type="transmembrane region" description="Helical" evidence="2">
    <location>
        <begin position="266"/>
        <end position="283"/>
    </location>
</feature>
<dbReference type="Proteomes" id="UP000739069">
    <property type="component" value="Unassembled WGS sequence"/>
</dbReference>
<proteinExistence type="predicted"/>
<evidence type="ECO:0000313" key="3">
    <source>
        <dbReference type="EMBL" id="MBS6634728.1"/>
    </source>
</evidence>
<dbReference type="EMBL" id="JAGZXI010000004">
    <property type="protein sequence ID" value="MBS6634728.1"/>
    <property type="molecule type" value="Genomic_DNA"/>
</dbReference>
<feature type="transmembrane region" description="Helical" evidence="2">
    <location>
        <begin position="513"/>
        <end position="534"/>
    </location>
</feature>
<evidence type="ECO:0000313" key="4">
    <source>
        <dbReference type="Proteomes" id="UP000739069"/>
    </source>
</evidence>
<feature type="region of interest" description="Disordered" evidence="1">
    <location>
        <begin position="138"/>
        <end position="168"/>
    </location>
</feature>